<dbReference type="EMBL" id="JAKOGG010000006">
    <property type="protein sequence ID" value="MCS4556910.1"/>
    <property type="molecule type" value="Genomic_DNA"/>
</dbReference>
<evidence type="ECO:0000313" key="3">
    <source>
        <dbReference type="Proteomes" id="UP001201549"/>
    </source>
</evidence>
<keyword evidence="3" id="KW-1185">Reference proteome</keyword>
<evidence type="ECO:0000256" key="1">
    <source>
        <dbReference type="SAM" id="Phobius"/>
    </source>
</evidence>
<evidence type="ECO:0000313" key="2">
    <source>
        <dbReference type="EMBL" id="MCS4556910.1"/>
    </source>
</evidence>
<reference evidence="3" key="1">
    <citation type="submission" date="2023-07" db="EMBL/GenBank/DDBJ databases">
        <title>Shewanella mangrovi sp. nov., an acetaldehyde- degrading bacterium isolated from mangrove sediment.</title>
        <authorList>
            <person name="Liu Y."/>
        </authorList>
    </citation>
    <scope>NUCLEOTIDE SEQUENCE [LARGE SCALE GENOMIC DNA]</scope>
    <source>
        <strain evidence="3">C32</strain>
    </source>
</reference>
<dbReference type="Pfam" id="PF20327">
    <property type="entry name" value="DUF6622"/>
    <property type="match status" value="1"/>
</dbReference>
<dbReference type="RefSeq" id="WP_238896311.1">
    <property type="nucleotide sequence ID" value="NZ_JAKOGG010000006.1"/>
</dbReference>
<dbReference type="InterPro" id="IPR046730">
    <property type="entry name" value="DUF6622"/>
</dbReference>
<feature type="transmembrane region" description="Helical" evidence="1">
    <location>
        <begin position="63"/>
        <end position="82"/>
    </location>
</feature>
<feature type="transmembrane region" description="Helical" evidence="1">
    <location>
        <begin position="6"/>
        <end position="25"/>
    </location>
</feature>
<keyword evidence="1" id="KW-0812">Transmembrane</keyword>
<feature type="transmembrane region" description="Helical" evidence="1">
    <location>
        <begin position="136"/>
        <end position="157"/>
    </location>
</feature>
<comment type="caution">
    <text evidence="2">The sequence shown here is derived from an EMBL/GenBank/DDBJ whole genome shotgun (WGS) entry which is preliminary data.</text>
</comment>
<keyword evidence="1" id="KW-0472">Membrane</keyword>
<protein>
    <recommendedName>
        <fullName evidence="4">DUF1453 domain-containing protein</fullName>
    </recommendedName>
</protein>
<gene>
    <name evidence="2" type="ORF">L9G74_10695</name>
</gene>
<proteinExistence type="predicted"/>
<name>A0ABT2FKR0_9GAMM</name>
<sequence length="166" mass="18625">MAWNILTHTPTWVYLLFIGLCLLGWKQSRTRTVKQSMLLMLPLAMLLYSYFGVRSSFGQAPNVLLLWFVGVVLCTLIGLKLFPPVSAQYRAADNTFVVDGSWWPMLFILAIFLTRYAVGVIASINPTMFQNTLTVLVFAMLYGVLSGAFVVRAISVLKTKHQVRAS</sequence>
<evidence type="ECO:0008006" key="4">
    <source>
        <dbReference type="Google" id="ProtNLM"/>
    </source>
</evidence>
<feature type="transmembrane region" description="Helical" evidence="1">
    <location>
        <begin position="37"/>
        <end position="57"/>
    </location>
</feature>
<keyword evidence="1" id="KW-1133">Transmembrane helix</keyword>
<organism evidence="2 3">
    <name type="scientific">Shewanella electrica</name>
    <dbReference type="NCBI Taxonomy" id="515560"/>
    <lineage>
        <taxon>Bacteria</taxon>
        <taxon>Pseudomonadati</taxon>
        <taxon>Pseudomonadota</taxon>
        <taxon>Gammaproteobacteria</taxon>
        <taxon>Alteromonadales</taxon>
        <taxon>Shewanellaceae</taxon>
        <taxon>Shewanella</taxon>
    </lineage>
</organism>
<dbReference type="Proteomes" id="UP001201549">
    <property type="component" value="Unassembled WGS sequence"/>
</dbReference>
<accession>A0ABT2FKR0</accession>
<feature type="transmembrane region" description="Helical" evidence="1">
    <location>
        <begin position="102"/>
        <end position="124"/>
    </location>
</feature>